<comment type="similarity">
    <text evidence="1">Belongs to the complex I 51 kDa subunit family.</text>
</comment>
<evidence type="ECO:0000256" key="5">
    <source>
        <dbReference type="ARBA" id="ARBA00023014"/>
    </source>
</evidence>
<evidence type="ECO:0000313" key="7">
    <source>
        <dbReference type="EMBL" id="MBP2020854.1"/>
    </source>
</evidence>
<dbReference type="Gene3D" id="3.40.50.11540">
    <property type="entry name" value="NADH-ubiquinone oxidoreductase 51kDa subunit"/>
    <property type="match status" value="1"/>
</dbReference>
<dbReference type="PROSITE" id="PS00198">
    <property type="entry name" value="4FE4S_FER_1"/>
    <property type="match status" value="1"/>
</dbReference>
<proteinExistence type="inferred from homology"/>
<dbReference type="InterPro" id="IPR037207">
    <property type="entry name" value="Nuop51_4Fe4S-bd_sf"/>
</dbReference>
<accession>A0ABS4K2E3</accession>
<evidence type="ECO:0000256" key="3">
    <source>
        <dbReference type="ARBA" id="ARBA00022723"/>
    </source>
</evidence>
<dbReference type="Gene3D" id="6.10.250.1450">
    <property type="match status" value="1"/>
</dbReference>
<protein>
    <submittedName>
        <fullName evidence="7">NADH-quinone oxidoreductase subunit F</fullName>
    </submittedName>
</protein>
<keyword evidence="5" id="KW-0411">Iron-sulfur</keyword>
<keyword evidence="2" id="KW-0004">4Fe-4S</keyword>
<dbReference type="Pfam" id="PF10589">
    <property type="entry name" value="NADH_4Fe-4S"/>
    <property type="match status" value="1"/>
</dbReference>
<dbReference type="Proteomes" id="UP001519308">
    <property type="component" value="Unassembled WGS sequence"/>
</dbReference>
<dbReference type="SUPFAM" id="SSF52833">
    <property type="entry name" value="Thioredoxin-like"/>
    <property type="match status" value="1"/>
</dbReference>
<dbReference type="InterPro" id="IPR019575">
    <property type="entry name" value="Nuop51_4Fe4S-bd"/>
</dbReference>
<evidence type="ECO:0000256" key="2">
    <source>
        <dbReference type="ARBA" id="ARBA00022485"/>
    </source>
</evidence>
<dbReference type="PROSITE" id="PS51379">
    <property type="entry name" value="4FE4S_FER_2"/>
    <property type="match status" value="2"/>
</dbReference>
<sequence>MNKINSFNELDQLHEKYKSLLNVRKATNGRDFKDENGNKRIELLICGGTGCKSAQSDLIKSNLEAEVKAAGLENLVHVSITGCFGFCEKGPIVKVSPDDVFYVHVTPEDAGEIINEHIINGHVIDRLLYEEPTIKEKVKTQDEMTFYKKQVRIALRNCGLINPEDIKEYIAEEGYLALGKCLTKYSQDEVINIMIESGLRGRGGGGFPTGKKWQFAKSYDADQKYIICNADEGDPGAFMDRSILEGDPHSVIEAMAIAGYCIGASIGCVYIRAEYPLAINRLRIAIEQARNCGLLGKNIMGTDFDFDIQIKYGAGAFVCGEETALIHSIEGERGEPTNKPPFPAESGLWNKPTSVNNVETFANIPAIINRGAKWYSSIGTATSKGTKVFALAGKINNVGLVEVPMGTTLREIIYEIGGGIKNDREFKAVQTGGPSGGCIPKEYLDIPIDYESLGAIGSMMGSGGMIVMDEDNCMVDIAKFYLEFTKEESCGKCTPCRVGNTRLLEILETISKGKGTLEDLDKLKSLSQTIKDTSLCGLGQTAPNPILSTMKYFYDEYKAHVVDKVCPAGVCKDLMKYVITDRCIGCTKCARQCPVSCISGKVKNLHVIDQEKCIKCGACQSACPVDAIDLV</sequence>
<dbReference type="SUPFAM" id="SSF142984">
    <property type="entry name" value="Nqo1 middle domain-like"/>
    <property type="match status" value="1"/>
</dbReference>
<dbReference type="RefSeq" id="WP_021282698.1">
    <property type="nucleotide sequence ID" value="NZ_JAGGLL010000003.1"/>
</dbReference>
<dbReference type="Pfam" id="PF10531">
    <property type="entry name" value="SLBB"/>
    <property type="match status" value="1"/>
</dbReference>
<keyword evidence="3" id="KW-0479">Metal-binding</keyword>
<dbReference type="InterPro" id="IPR001949">
    <property type="entry name" value="NADH-UbQ_OxRdtase_51kDa_CS"/>
</dbReference>
<dbReference type="Gene3D" id="1.20.1440.230">
    <property type="entry name" value="NADH-ubiquinone oxidoreductase 51kDa subunit, iron-sulphur binding domain"/>
    <property type="match status" value="1"/>
</dbReference>
<feature type="domain" description="4Fe-4S ferredoxin-type" evidence="6">
    <location>
        <begin position="574"/>
        <end position="603"/>
    </location>
</feature>
<evidence type="ECO:0000256" key="1">
    <source>
        <dbReference type="ARBA" id="ARBA00007523"/>
    </source>
</evidence>
<dbReference type="InterPro" id="IPR036249">
    <property type="entry name" value="Thioredoxin-like_sf"/>
</dbReference>
<comment type="caution">
    <text evidence="7">The sequence shown here is derived from an EMBL/GenBank/DDBJ whole genome shotgun (WGS) entry which is preliminary data.</text>
</comment>
<evidence type="ECO:0000313" key="8">
    <source>
        <dbReference type="Proteomes" id="UP001519308"/>
    </source>
</evidence>
<dbReference type="Pfam" id="PF01512">
    <property type="entry name" value="Complex1_51K"/>
    <property type="match status" value="1"/>
</dbReference>
<evidence type="ECO:0000256" key="4">
    <source>
        <dbReference type="ARBA" id="ARBA00023004"/>
    </source>
</evidence>
<dbReference type="Pfam" id="PF14697">
    <property type="entry name" value="Fer4_21"/>
    <property type="match status" value="1"/>
</dbReference>
<dbReference type="Pfam" id="PF01257">
    <property type="entry name" value="2Fe-2S_thioredx"/>
    <property type="match status" value="1"/>
</dbReference>
<dbReference type="Gene3D" id="3.40.30.10">
    <property type="entry name" value="Glutaredoxin"/>
    <property type="match status" value="1"/>
</dbReference>
<dbReference type="Gene3D" id="3.10.20.600">
    <property type="match status" value="1"/>
</dbReference>
<dbReference type="SUPFAM" id="SSF142019">
    <property type="entry name" value="Nqo1 FMN-binding domain-like"/>
    <property type="match status" value="1"/>
</dbReference>
<keyword evidence="8" id="KW-1185">Reference proteome</keyword>
<reference evidence="7 8" key="1">
    <citation type="submission" date="2021-03" db="EMBL/GenBank/DDBJ databases">
        <title>Genomic Encyclopedia of Type Strains, Phase IV (KMG-IV): sequencing the most valuable type-strain genomes for metagenomic binning, comparative biology and taxonomic classification.</title>
        <authorList>
            <person name="Goeker M."/>
        </authorList>
    </citation>
    <scope>NUCLEOTIDE SEQUENCE [LARGE SCALE GENOMIC DNA]</scope>
    <source>
        <strain evidence="7 8">DSM 28650</strain>
    </source>
</reference>
<gene>
    <name evidence="7" type="ORF">J2Z44_000638</name>
</gene>
<evidence type="ECO:0000259" key="6">
    <source>
        <dbReference type="PROSITE" id="PS51379"/>
    </source>
</evidence>
<dbReference type="InterPro" id="IPR017900">
    <property type="entry name" value="4Fe4S_Fe_S_CS"/>
</dbReference>
<dbReference type="PANTHER" id="PTHR43578">
    <property type="entry name" value="NADH-QUINONE OXIDOREDUCTASE SUBUNIT F"/>
    <property type="match status" value="1"/>
</dbReference>
<dbReference type="SUPFAM" id="SSF54862">
    <property type="entry name" value="4Fe-4S ferredoxins"/>
    <property type="match status" value="1"/>
</dbReference>
<dbReference type="InterPro" id="IPR037225">
    <property type="entry name" value="Nuo51_FMN-bd_sf"/>
</dbReference>
<dbReference type="PROSITE" id="PS00645">
    <property type="entry name" value="COMPLEX1_51K_2"/>
    <property type="match status" value="1"/>
</dbReference>
<dbReference type="InterPro" id="IPR019554">
    <property type="entry name" value="Soluble_ligand-bd"/>
</dbReference>
<name>A0ABS4K2E3_9CLOT</name>
<dbReference type="PANTHER" id="PTHR43578:SF3">
    <property type="entry name" value="NADH-QUINONE OXIDOREDUCTASE SUBUNIT F"/>
    <property type="match status" value="1"/>
</dbReference>
<dbReference type="CDD" id="cd02980">
    <property type="entry name" value="TRX_Fd_family"/>
    <property type="match status" value="1"/>
</dbReference>
<feature type="domain" description="4Fe-4S ferredoxin-type" evidence="6">
    <location>
        <begin position="604"/>
        <end position="631"/>
    </location>
</feature>
<dbReference type="InterPro" id="IPR017896">
    <property type="entry name" value="4Fe4S_Fe-S-bd"/>
</dbReference>
<organism evidence="7 8">
    <name type="scientific">Clostridium punense</name>
    <dbReference type="NCBI Taxonomy" id="1054297"/>
    <lineage>
        <taxon>Bacteria</taxon>
        <taxon>Bacillati</taxon>
        <taxon>Bacillota</taxon>
        <taxon>Clostridia</taxon>
        <taxon>Eubacteriales</taxon>
        <taxon>Clostridiaceae</taxon>
        <taxon>Clostridium</taxon>
    </lineage>
</organism>
<dbReference type="SMART" id="SM00928">
    <property type="entry name" value="NADH_4Fe-4S"/>
    <property type="match status" value="1"/>
</dbReference>
<dbReference type="SUPFAM" id="SSF140490">
    <property type="entry name" value="Nqo1C-terminal domain-like"/>
    <property type="match status" value="1"/>
</dbReference>
<dbReference type="EMBL" id="JAGGLL010000003">
    <property type="protein sequence ID" value="MBP2020854.1"/>
    <property type="molecule type" value="Genomic_DNA"/>
</dbReference>
<dbReference type="Gene3D" id="3.30.70.20">
    <property type="match status" value="1"/>
</dbReference>
<dbReference type="InterPro" id="IPR011538">
    <property type="entry name" value="Nuo51_FMN-bd"/>
</dbReference>
<keyword evidence="4" id="KW-0408">Iron</keyword>